<evidence type="ECO:0000313" key="1">
    <source>
        <dbReference type="EMBL" id="EKE26209.1"/>
    </source>
</evidence>
<reference evidence="1" key="1">
    <citation type="journal article" date="2012" name="Science">
        <title>Fermentation, hydrogen, and sulfur metabolism in multiple uncultivated bacterial phyla.</title>
        <authorList>
            <person name="Wrighton K.C."/>
            <person name="Thomas B.C."/>
            <person name="Sharon I."/>
            <person name="Miller C.S."/>
            <person name="Castelle C.J."/>
            <person name="VerBerkmoes N.C."/>
            <person name="Wilkins M.J."/>
            <person name="Hettich R.L."/>
            <person name="Lipton M.S."/>
            <person name="Williams K.H."/>
            <person name="Long P.E."/>
            <person name="Banfield J.F."/>
        </authorList>
    </citation>
    <scope>NUCLEOTIDE SEQUENCE [LARGE SCALE GENOMIC DNA]</scope>
</reference>
<organism evidence="1">
    <name type="scientific">uncultured bacterium</name>
    <name type="common">gcode 4</name>
    <dbReference type="NCBI Taxonomy" id="1234023"/>
    <lineage>
        <taxon>Bacteria</taxon>
        <taxon>environmental samples</taxon>
    </lineage>
</organism>
<protein>
    <submittedName>
        <fullName evidence="1">Uncharacterized protein</fullName>
    </submittedName>
</protein>
<feature type="non-terminal residue" evidence="1">
    <location>
        <position position="1"/>
    </location>
</feature>
<dbReference type="EMBL" id="AMFJ01000898">
    <property type="protein sequence ID" value="EKE26209.1"/>
    <property type="molecule type" value="Genomic_DNA"/>
</dbReference>
<sequence>DFCILYNNTKIWIEASMPAEHSSVEKLWNWSYKIGEISTSRYLRLSNSFTTKSNKWNETYIKNWCKLNDPFIIAINWNSVDSWSTDKWILAILYWIWLTQIDINGNISYQNLQSINKGSELIDINYFSKTEFSHVSWVIYLESEIKPENNDLFVERNNFHFIPNIYAKNPVSEDFIKKLNIHIPVNFI</sequence>
<accession>K2G819</accession>
<comment type="caution">
    <text evidence="1">The sequence shown here is derived from an EMBL/GenBank/DDBJ whole genome shotgun (WGS) entry which is preliminary data.</text>
</comment>
<dbReference type="AlphaFoldDB" id="K2G819"/>
<name>K2G819_9BACT</name>
<gene>
    <name evidence="1" type="ORF">ACD_4C00382G0001</name>
</gene>
<proteinExistence type="predicted"/>